<dbReference type="PANTHER" id="PTHR43689:SF8">
    <property type="entry name" value="ALPHA_BETA-HYDROLASES SUPERFAMILY PROTEIN"/>
    <property type="match status" value="1"/>
</dbReference>
<feature type="domain" description="AB hydrolase-1" evidence="1">
    <location>
        <begin position="65"/>
        <end position="300"/>
    </location>
</feature>
<dbReference type="Gene3D" id="3.40.50.1820">
    <property type="entry name" value="alpha/beta hydrolase"/>
    <property type="match status" value="1"/>
</dbReference>
<dbReference type="SUPFAM" id="SSF53474">
    <property type="entry name" value="alpha/beta-Hydrolases"/>
    <property type="match status" value="1"/>
</dbReference>
<dbReference type="AlphaFoldDB" id="A0A7I9ZL48"/>
<accession>A0A7I9ZL48</accession>
<evidence type="ECO:0000259" key="1">
    <source>
        <dbReference type="Pfam" id="PF12697"/>
    </source>
</evidence>
<evidence type="ECO:0000313" key="2">
    <source>
        <dbReference type="EMBL" id="GFH01694.1"/>
    </source>
</evidence>
<dbReference type="Pfam" id="PF12697">
    <property type="entry name" value="Abhydrolase_6"/>
    <property type="match status" value="1"/>
</dbReference>
<dbReference type="PANTHER" id="PTHR43689">
    <property type="entry name" value="HYDROLASE"/>
    <property type="match status" value="1"/>
</dbReference>
<comment type="caution">
    <text evidence="2">The sequence shown here is derived from an EMBL/GenBank/DDBJ whole genome shotgun (WGS) entry which is preliminary data.</text>
</comment>
<protein>
    <submittedName>
        <fullName evidence="2">Lysophospholipase</fullName>
    </submittedName>
</protein>
<dbReference type="Proteomes" id="UP000465304">
    <property type="component" value="Unassembled WGS sequence"/>
</dbReference>
<evidence type="ECO:0000313" key="3">
    <source>
        <dbReference type="Proteomes" id="UP000465304"/>
    </source>
</evidence>
<dbReference type="InterPro" id="IPR000073">
    <property type="entry name" value="AB_hydrolase_1"/>
</dbReference>
<gene>
    <name evidence="2" type="ORF">MHIP_21770</name>
</gene>
<dbReference type="InterPro" id="IPR029058">
    <property type="entry name" value="AB_hydrolase_fold"/>
</dbReference>
<dbReference type="EMBL" id="BLLB01000002">
    <property type="protein sequence ID" value="GFH01694.1"/>
    <property type="molecule type" value="Genomic_DNA"/>
</dbReference>
<reference evidence="2 3" key="1">
    <citation type="journal article" date="2019" name="Emerg. Microbes Infect.">
        <title>Comprehensive subspecies identification of 175 nontuberculous mycobacteria species based on 7547 genomic profiles.</title>
        <authorList>
            <person name="Matsumoto Y."/>
            <person name="Kinjo T."/>
            <person name="Motooka D."/>
            <person name="Nabeya D."/>
            <person name="Jung N."/>
            <person name="Uechi K."/>
            <person name="Horii T."/>
            <person name="Iida T."/>
            <person name="Fujita J."/>
            <person name="Nakamura S."/>
        </authorList>
    </citation>
    <scope>NUCLEOTIDE SEQUENCE [LARGE SCALE GENOMIC DNA]</scope>
    <source>
        <strain evidence="2 3">JCM 30996</strain>
    </source>
</reference>
<name>A0A7I9ZL48_9MYCO</name>
<proteinExistence type="predicted"/>
<sequence length="321" mass="34227">MRTRVVNSNKLFEDLGMDFQTYAAFLPSAYTADMAAPTSTWWQSGETRVHIARAAVPNAAVRMMVIHGGGGYSGALWPAAAAAAGAGVDVLAPDLPLYGDTDVPHPSRVRYDDWIDLLCDLVRAERASDPRPLILFGASMGGMLAYEVASRTRDVAAVVATCLLDMSDPRARAAATRIAWTGRPAPALLRVIDPALGRVRVPIRWLADMAAMSSDPGLSQLCASDPRGGGVSVPLGFVSSWMNYHHTAPESFDAAPVTLVAPAADTWTPPALSIRFLRRVCAPTRLVMLENCGHFPIEEPGLAQLRDAMSETFTAVAAQAG</sequence>
<keyword evidence="3" id="KW-1185">Reference proteome</keyword>
<organism evidence="2 3">
    <name type="scientific">Mycolicibacterium hippocampi</name>
    <dbReference type="NCBI Taxonomy" id="659824"/>
    <lineage>
        <taxon>Bacteria</taxon>
        <taxon>Bacillati</taxon>
        <taxon>Actinomycetota</taxon>
        <taxon>Actinomycetes</taxon>
        <taxon>Mycobacteriales</taxon>
        <taxon>Mycobacteriaceae</taxon>
        <taxon>Mycolicibacterium</taxon>
    </lineage>
</organism>
<dbReference type="GO" id="GO:0003824">
    <property type="term" value="F:catalytic activity"/>
    <property type="evidence" value="ECO:0007669"/>
    <property type="project" value="UniProtKB-ARBA"/>
</dbReference>